<evidence type="ECO:0000313" key="2">
    <source>
        <dbReference type="EMBL" id="CAA9212274.1"/>
    </source>
</evidence>
<feature type="non-terminal residue" evidence="2">
    <location>
        <position position="1"/>
    </location>
</feature>
<feature type="compositionally biased region" description="Basic and acidic residues" evidence="1">
    <location>
        <begin position="39"/>
        <end position="48"/>
    </location>
</feature>
<dbReference type="EMBL" id="CADCTI010000014">
    <property type="protein sequence ID" value="CAA9212274.1"/>
    <property type="molecule type" value="Genomic_DNA"/>
</dbReference>
<accession>A0A6J4H4H0</accession>
<protein>
    <submittedName>
        <fullName evidence="2">CysO-cysteine peptidase</fullName>
    </submittedName>
</protein>
<name>A0A6J4H4H0_9ACTN</name>
<feature type="compositionally biased region" description="Basic residues" evidence="1">
    <location>
        <begin position="112"/>
        <end position="141"/>
    </location>
</feature>
<sequence>AAHRPRDLRRHRGPRPGGPPGRGLRRRRRTRGQRPSRTVHPDAQRRPLADLLRVRLRRPAAALPGDGRPGRGAGGDLPLPHGHRGPSLAHRRQLRLRAERALRAGLHPGARQPHRPGRRRGGVPQLPHRRRPDHRGGRRGARVLPVRALAHHRRLRL</sequence>
<proteinExistence type="predicted"/>
<feature type="compositionally biased region" description="Basic residues" evidence="1">
    <location>
        <begin position="81"/>
        <end position="95"/>
    </location>
</feature>
<feature type="non-terminal residue" evidence="2">
    <location>
        <position position="157"/>
    </location>
</feature>
<dbReference type="AlphaFoldDB" id="A0A6J4H4H0"/>
<gene>
    <name evidence="2" type="ORF">AVDCRST_MAG57-141</name>
</gene>
<reference evidence="2" key="1">
    <citation type="submission" date="2020-02" db="EMBL/GenBank/DDBJ databases">
        <authorList>
            <person name="Meier V. D."/>
        </authorList>
    </citation>
    <scope>NUCLEOTIDE SEQUENCE</scope>
    <source>
        <strain evidence="2">AVDCRST_MAG57</strain>
    </source>
</reference>
<feature type="compositionally biased region" description="Basic residues" evidence="1">
    <location>
        <begin position="1"/>
        <end position="14"/>
    </location>
</feature>
<feature type="compositionally biased region" description="Basic residues" evidence="1">
    <location>
        <begin position="23"/>
        <end position="34"/>
    </location>
</feature>
<organism evidence="2">
    <name type="scientific">uncultured Blastococcus sp</name>
    <dbReference type="NCBI Taxonomy" id="217144"/>
    <lineage>
        <taxon>Bacteria</taxon>
        <taxon>Bacillati</taxon>
        <taxon>Actinomycetota</taxon>
        <taxon>Actinomycetes</taxon>
        <taxon>Geodermatophilales</taxon>
        <taxon>Geodermatophilaceae</taxon>
        <taxon>Blastococcus</taxon>
        <taxon>environmental samples</taxon>
    </lineage>
</organism>
<feature type="region of interest" description="Disordered" evidence="1">
    <location>
        <begin position="1"/>
        <end position="141"/>
    </location>
</feature>
<evidence type="ECO:0000256" key="1">
    <source>
        <dbReference type="SAM" id="MobiDB-lite"/>
    </source>
</evidence>